<proteinExistence type="predicted"/>
<dbReference type="AlphaFoldDB" id="A0AAD9QRB1"/>
<keyword evidence="2" id="KW-1185">Reference proteome</keyword>
<dbReference type="Proteomes" id="UP001249851">
    <property type="component" value="Unassembled WGS sequence"/>
</dbReference>
<name>A0AAD9QRB1_ACRCE</name>
<protein>
    <submittedName>
        <fullName evidence="1">Uncharacterized protein</fullName>
    </submittedName>
</protein>
<evidence type="ECO:0000313" key="1">
    <source>
        <dbReference type="EMBL" id="KAK2565920.1"/>
    </source>
</evidence>
<organism evidence="1 2">
    <name type="scientific">Acropora cervicornis</name>
    <name type="common">Staghorn coral</name>
    <dbReference type="NCBI Taxonomy" id="6130"/>
    <lineage>
        <taxon>Eukaryota</taxon>
        <taxon>Metazoa</taxon>
        <taxon>Cnidaria</taxon>
        <taxon>Anthozoa</taxon>
        <taxon>Hexacorallia</taxon>
        <taxon>Scleractinia</taxon>
        <taxon>Astrocoeniina</taxon>
        <taxon>Acroporidae</taxon>
        <taxon>Acropora</taxon>
    </lineage>
</organism>
<dbReference type="EMBL" id="JARQWQ010000018">
    <property type="protein sequence ID" value="KAK2565920.1"/>
    <property type="molecule type" value="Genomic_DNA"/>
</dbReference>
<reference evidence="1" key="1">
    <citation type="journal article" date="2023" name="G3 (Bethesda)">
        <title>Whole genome assembly and annotation of the endangered Caribbean coral Acropora cervicornis.</title>
        <authorList>
            <person name="Selwyn J.D."/>
            <person name="Vollmer S.V."/>
        </authorList>
    </citation>
    <scope>NUCLEOTIDE SEQUENCE</scope>
    <source>
        <strain evidence="1">K2</strain>
    </source>
</reference>
<sequence length="87" mass="9729">MEKALLLSTASTRKSKKKDSTIQVGKYKDGLLRDGSTFVLFKHHDNAGCDPKERPSPVRELCVESVTLFSQKAITLSHLRLHFTKAS</sequence>
<comment type="caution">
    <text evidence="1">The sequence shown here is derived from an EMBL/GenBank/DDBJ whole genome shotgun (WGS) entry which is preliminary data.</text>
</comment>
<evidence type="ECO:0000313" key="2">
    <source>
        <dbReference type="Proteomes" id="UP001249851"/>
    </source>
</evidence>
<gene>
    <name evidence="1" type="ORF">P5673_010221</name>
</gene>
<reference evidence="1" key="2">
    <citation type="journal article" date="2023" name="Science">
        <title>Genomic signatures of disease resistance in endangered staghorn corals.</title>
        <authorList>
            <person name="Vollmer S.V."/>
            <person name="Selwyn J.D."/>
            <person name="Despard B.A."/>
            <person name="Roesel C.L."/>
        </authorList>
    </citation>
    <scope>NUCLEOTIDE SEQUENCE</scope>
    <source>
        <strain evidence="1">K2</strain>
    </source>
</reference>
<accession>A0AAD9QRB1</accession>